<feature type="region of interest" description="Disordered" evidence="1">
    <location>
        <begin position="24"/>
        <end position="66"/>
    </location>
</feature>
<dbReference type="AlphaFoldDB" id="A0AAQ4ERW9"/>
<protein>
    <submittedName>
        <fullName evidence="2">Uncharacterized protein</fullName>
    </submittedName>
</protein>
<accession>A0AAQ4ERW9</accession>
<keyword evidence="3" id="KW-1185">Reference proteome</keyword>
<dbReference type="InterPro" id="IPR038538">
    <property type="entry name" value="MTERF_sf"/>
</dbReference>
<feature type="compositionally biased region" description="Basic and acidic residues" evidence="1">
    <location>
        <begin position="48"/>
        <end position="58"/>
    </location>
</feature>
<evidence type="ECO:0000313" key="2">
    <source>
        <dbReference type="EMBL" id="KAK8777410.1"/>
    </source>
</evidence>
<comment type="caution">
    <text evidence="2">The sequence shown here is derived from an EMBL/GenBank/DDBJ whole genome shotgun (WGS) entry which is preliminary data.</text>
</comment>
<proteinExistence type="predicted"/>
<name>A0AAQ4ERW9_AMBAM</name>
<dbReference type="Proteomes" id="UP001321473">
    <property type="component" value="Unassembled WGS sequence"/>
</dbReference>
<dbReference type="Gene3D" id="1.25.70.10">
    <property type="entry name" value="Transcription termination factor 3, mitochondrial"/>
    <property type="match status" value="1"/>
</dbReference>
<sequence>MLLNGLRIGGGLCWKLARSASSAATAPSRVSGTSRAGRSTSKARLASTKHDTDEHQGDQSDPFLTPFVDRDDDFSVVEEPEGSLSEQSRARIQLLKDSLGCSLASATSIVMGNRKILGIRRETLVKNVGMLKSLFPVREIMRHPEIFSFPFGTAEQRYRNLEECGIKKITPARVIR</sequence>
<evidence type="ECO:0000256" key="1">
    <source>
        <dbReference type="SAM" id="MobiDB-lite"/>
    </source>
</evidence>
<reference evidence="2 3" key="1">
    <citation type="journal article" date="2023" name="Arcadia Sci">
        <title>De novo assembly of a long-read Amblyomma americanum tick genome.</title>
        <authorList>
            <person name="Chou S."/>
            <person name="Poskanzer K.E."/>
            <person name="Rollins M."/>
            <person name="Thuy-Boun P.S."/>
        </authorList>
    </citation>
    <scope>NUCLEOTIDE SEQUENCE [LARGE SCALE GENOMIC DNA]</scope>
    <source>
        <strain evidence="2">F_SG_1</strain>
        <tissue evidence="2">Salivary glands</tissue>
    </source>
</reference>
<organism evidence="2 3">
    <name type="scientific">Amblyomma americanum</name>
    <name type="common">Lone star tick</name>
    <dbReference type="NCBI Taxonomy" id="6943"/>
    <lineage>
        <taxon>Eukaryota</taxon>
        <taxon>Metazoa</taxon>
        <taxon>Ecdysozoa</taxon>
        <taxon>Arthropoda</taxon>
        <taxon>Chelicerata</taxon>
        <taxon>Arachnida</taxon>
        <taxon>Acari</taxon>
        <taxon>Parasitiformes</taxon>
        <taxon>Ixodida</taxon>
        <taxon>Ixodoidea</taxon>
        <taxon>Ixodidae</taxon>
        <taxon>Amblyomminae</taxon>
        <taxon>Amblyomma</taxon>
    </lineage>
</organism>
<gene>
    <name evidence="2" type="ORF">V5799_029244</name>
</gene>
<dbReference type="EMBL" id="JARKHS020011888">
    <property type="protein sequence ID" value="KAK8777410.1"/>
    <property type="molecule type" value="Genomic_DNA"/>
</dbReference>
<evidence type="ECO:0000313" key="3">
    <source>
        <dbReference type="Proteomes" id="UP001321473"/>
    </source>
</evidence>
<feature type="compositionally biased region" description="Polar residues" evidence="1">
    <location>
        <begin position="32"/>
        <end position="42"/>
    </location>
</feature>